<proteinExistence type="predicted"/>
<keyword evidence="4" id="KW-1185">Reference proteome</keyword>
<dbReference type="AlphaFoldDB" id="A0A0B1RYS2"/>
<evidence type="ECO:0000313" key="4">
    <source>
        <dbReference type="Proteomes" id="UP000053660"/>
    </source>
</evidence>
<dbReference type="Proteomes" id="UP000053660">
    <property type="component" value="Unassembled WGS sequence"/>
</dbReference>
<dbReference type="EMBL" id="KN610362">
    <property type="protein sequence ID" value="KHJ77844.1"/>
    <property type="molecule type" value="Genomic_DNA"/>
</dbReference>
<dbReference type="OrthoDB" id="6509831at2759"/>
<evidence type="ECO:0000256" key="1">
    <source>
        <dbReference type="SAM" id="Coils"/>
    </source>
</evidence>
<gene>
    <name evidence="3" type="ORF">OESDEN_22536</name>
</gene>
<dbReference type="Pfam" id="PF25082">
    <property type="entry name" value="GIPC1_GH2"/>
    <property type="match status" value="1"/>
</dbReference>
<dbReference type="PANTHER" id="PTHR12259">
    <property type="entry name" value="RGS-GAIP INTERACTING PROTEIN GIPC"/>
    <property type="match status" value="1"/>
</dbReference>
<keyword evidence="1" id="KW-0175">Coiled coil</keyword>
<dbReference type="InterPro" id="IPR017379">
    <property type="entry name" value="GIPC1/2/3"/>
</dbReference>
<feature type="coiled-coil region" evidence="1">
    <location>
        <begin position="63"/>
        <end position="93"/>
    </location>
</feature>
<dbReference type="PANTHER" id="PTHR12259:SF1">
    <property type="entry name" value="GH21964P"/>
    <property type="match status" value="1"/>
</dbReference>
<name>A0A0B1RYS2_OESDE</name>
<evidence type="ECO:0000259" key="2">
    <source>
        <dbReference type="Pfam" id="PF25082"/>
    </source>
</evidence>
<feature type="domain" description="GIPC GH2" evidence="2">
    <location>
        <begin position="2"/>
        <end position="65"/>
    </location>
</feature>
<sequence>MIKRLNEVLDSYLGVQDDQMAQALWDLALTCETLPELTKAVRESELSVFGFPDDLILDIWGILSDWRRELKKKNEKEEKEKQKVNILEDEEEQPLLPLI</sequence>
<dbReference type="InterPro" id="IPR055349">
    <property type="entry name" value="GH2_GIPC"/>
</dbReference>
<accession>A0A0B1RYS2</accession>
<protein>
    <recommendedName>
        <fullName evidence="2">GIPC GH2 domain-containing protein</fullName>
    </recommendedName>
</protein>
<evidence type="ECO:0000313" key="3">
    <source>
        <dbReference type="EMBL" id="KHJ77844.1"/>
    </source>
</evidence>
<reference evidence="3 4" key="1">
    <citation type="submission" date="2014-03" db="EMBL/GenBank/DDBJ databases">
        <title>Draft genome of the hookworm Oesophagostomum dentatum.</title>
        <authorList>
            <person name="Mitreva M."/>
        </authorList>
    </citation>
    <scope>NUCLEOTIDE SEQUENCE [LARGE SCALE GENOMIC DNA]</scope>
    <source>
        <strain evidence="3 4">OD-Hann</strain>
    </source>
</reference>
<organism evidence="3 4">
    <name type="scientific">Oesophagostomum dentatum</name>
    <name type="common">Nodular worm</name>
    <dbReference type="NCBI Taxonomy" id="61180"/>
    <lineage>
        <taxon>Eukaryota</taxon>
        <taxon>Metazoa</taxon>
        <taxon>Ecdysozoa</taxon>
        <taxon>Nematoda</taxon>
        <taxon>Chromadorea</taxon>
        <taxon>Rhabditida</taxon>
        <taxon>Rhabditina</taxon>
        <taxon>Rhabditomorpha</taxon>
        <taxon>Strongyloidea</taxon>
        <taxon>Strongylidae</taxon>
        <taxon>Oesophagostomum</taxon>
    </lineage>
</organism>